<dbReference type="GO" id="GO:0140359">
    <property type="term" value="F:ABC-type transporter activity"/>
    <property type="evidence" value="ECO:0007669"/>
    <property type="project" value="InterPro"/>
</dbReference>
<keyword evidence="2 7" id="KW-0812">Transmembrane</keyword>
<dbReference type="EMBL" id="KQ971343">
    <property type="protein sequence ID" value="KYB27325.1"/>
    <property type="molecule type" value="Genomic_DNA"/>
</dbReference>
<evidence type="ECO:0000256" key="5">
    <source>
        <dbReference type="ARBA" id="ARBA00022989"/>
    </source>
</evidence>
<evidence type="ECO:0000313" key="9">
    <source>
        <dbReference type="EMBL" id="KYB27325.1"/>
    </source>
</evidence>
<dbReference type="FunFam" id="1.20.1560.10:FF:000026">
    <property type="entry name" value="Multidrug resistance-associated protein lethal(2)03659"/>
    <property type="match status" value="1"/>
</dbReference>
<feature type="transmembrane region" description="Helical" evidence="7">
    <location>
        <begin position="256"/>
        <end position="278"/>
    </location>
</feature>
<evidence type="ECO:0000256" key="3">
    <source>
        <dbReference type="ARBA" id="ARBA00022741"/>
    </source>
</evidence>
<dbReference type="SUPFAM" id="SSF90123">
    <property type="entry name" value="ABC transporter transmembrane region"/>
    <property type="match status" value="1"/>
</dbReference>
<feature type="transmembrane region" description="Helical" evidence="7">
    <location>
        <begin position="148"/>
        <end position="165"/>
    </location>
</feature>
<keyword evidence="10" id="KW-1185">Reference proteome</keyword>
<dbReference type="SUPFAM" id="SSF52540">
    <property type="entry name" value="P-loop containing nucleoside triphosphate hydrolases"/>
    <property type="match status" value="1"/>
</dbReference>
<reference evidence="9 10" key="2">
    <citation type="journal article" date="2010" name="Nucleic Acids Res.">
        <title>BeetleBase in 2010: revisions to provide comprehensive genomic information for Tribolium castaneum.</title>
        <authorList>
            <person name="Kim H.S."/>
            <person name="Murphy T."/>
            <person name="Xia J."/>
            <person name="Caragea D."/>
            <person name="Park Y."/>
            <person name="Beeman R.W."/>
            <person name="Lorenzen M.D."/>
            <person name="Butcher S."/>
            <person name="Manak J.R."/>
            <person name="Brown S.J."/>
        </authorList>
    </citation>
    <scope>GENOME REANNOTATION</scope>
    <source>
        <strain evidence="9 10">Georgia GA2</strain>
    </source>
</reference>
<dbReference type="GO" id="GO:0016020">
    <property type="term" value="C:membrane"/>
    <property type="evidence" value="ECO:0007669"/>
    <property type="project" value="InterPro"/>
</dbReference>
<organism evidence="9 10">
    <name type="scientific">Tribolium castaneum</name>
    <name type="common">Red flour beetle</name>
    <dbReference type="NCBI Taxonomy" id="7070"/>
    <lineage>
        <taxon>Eukaryota</taxon>
        <taxon>Metazoa</taxon>
        <taxon>Ecdysozoa</taxon>
        <taxon>Arthropoda</taxon>
        <taxon>Hexapoda</taxon>
        <taxon>Insecta</taxon>
        <taxon>Pterygota</taxon>
        <taxon>Neoptera</taxon>
        <taxon>Endopterygota</taxon>
        <taxon>Coleoptera</taxon>
        <taxon>Polyphaga</taxon>
        <taxon>Cucujiformia</taxon>
        <taxon>Tenebrionidae</taxon>
        <taxon>Tenebrionidae incertae sedis</taxon>
        <taxon>Tribolium</taxon>
    </lineage>
</organism>
<dbReference type="Gene3D" id="1.20.1560.10">
    <property type="entry name" value="ABC transporter type 1, transmembrane domain"/>
    <property type="match status" value="1"/>
</dbReference>
<gene>
    <name evidence="9" type="primary">AUGUSTUS-3.0.2_14589</name>
    <name evidence="9" type="ORF">TcasGA2_TC014589</name>
</gene>
<dbReference type="InterPro" id="IPR003439">
    <property type="entry name" value="ABC_transporter-like_ATP-bd"/>
</dbReference>
<accession>A0A139WHJ6</accession>
<evidence type="ECO:0000256" key="4">
    <source>
        <dbReference type="ARBA" id="ARBA00022840"/>
    </source>
</evidence>
<reference evidence="9 10" key="1">
    <citation type="journal article" date="2008" name="Nature">
        <title>The genome of the model beetle and pest Tribolium castaneum.</title>
        <authorList>
            <consortium name="Tribolium Genome Sequencing Consortium"/>
            <person name="Richards S."/>
            <person name="Gibbs R.A."/>
            <person name="Weinstock G.M."/>
            <person name="Brown S.J."/>
            <person name="Denell R."/>
            <person name="Beeman R.W."/>
            <person name="Gibbs R."/>
            <person name="Beeman R.W."/>
            <person name="Brown S.J."/>
            <person name="Bucher G."/>
            <person name="Friedrich M."/>
            <person name="Grimmelikhuijzen C.J."/>
            <person name="Klingler M."/>
            <person name="Lorenzen M."/>
            <person name="Richards S."/>
            <person name="Roth S."/>
            <person name="Schroder R."/>
            <person name="Tautz D."/>
            <person name="Zdobnov E.M."/>
            <person name="Muzny D."/>
            <person name="Gibbs R.A."/>
            <person name="Weinstock G.M."/>
            <person name="Attaway T."/>
            <person name="Bell S."/>
            <person name="Buhay C.J."/>
            <person name="Chandrabose M.N."/>
            <person name="Chavez D."/>
            <person name="Clerk-Blankenburg K.P."/>
            <person name="Cree A."/>
            <person name="Dao M."/>
            <person name="Davis C."/>
            <person name="Chacko J."/>
            <person name="Dinh H."/>
            <person name="Dugan-Rocha S."/>
            <person name="Fowler G."/>
            <person name="Garner T.T."/>
            <person name="Garnes J."/>
            <person name="Gnirke A."/>
            <person name="Hawes A."/>
            <person name="Hernandez J."/>
            <person name="Hines S."/>
            <person name="Holder M."/>
            <person name="Hume J."/>
            <person name="Jhangiani S.N."/>
            <person name="Joshi V."/>
            <person name="Khan Z.M."/>
            <person name="Jackson L."/>
            <person name="Kovar C."/>
            <person name="Kowis A."/>
            <person name="Lee S."/>
            <person name="Lewis L.R."/>
            <person name="Margolis J."/>
            <person name="Morgan M."/>
            <person name="Nazareth L.V."/>
            <person name="Nguyen N."/>
            <person name="Okwuonu G."/>
            <person name="Parker D."/>
            <person name="Richards S."/>
            <person name="Ruiz S.J."/>
            <person name="Santibanez J."/>
            <person name="Savard J."/>
            <person name="Scherer S.E."/>
            <person name="Schneider B."/>
            <person name="Sodergren E."/>
            <person name="Tautz D."/>
            <person name="Vattahil S."/>
            <person name="Villasana D."/>
            <person name="White C.S."/>
            <person name="Wright R."/>
            <person name="Park Y."/>
            <person name="Beeman R.W."/>
            <person name="Lord J."/>
            <person name="Oppert B."/>
            <person name="Lorenzen M."/>
            <person name="Brown S."/>
            <person name="Wang L."/>
            <person name="Savard J."/>
            <person name="Tautz D."/>
            <person name="Richards S."/>
            <person name="Weinstock G."/>
            <person name="Gibbs R.A."/>
            <person name="Liu Y."/>
            <person name="Worley K."/>
            <person name="Weinstock G."/>
            <person name="Elsik C.G."/>
            <person name="Reese J.T."/>
            <person name="Elhaik E."/>
            <person name="Landan G."/>
            <person name="Graur D."/>
            <person name="Arensburger P."/>
            <person name="Atkinson P."/>
            <person name="Beeman R.W."/>
            <person name="Beidler J."/>
            <person name="Brown S.J."/>
            <person name="Demuth J.P."/>
            <person name="Drury D.W."/>
            <person name="Du Y.Z."/>
            <person name="Fujiwara H."/>
            <person name="Lorenzen M."/>
            <person name="Maselli V."/>
            <person name="Osanai M."/>
            <person name="Park Y."/>
            <person name="Robertson H.M."/>
            <person name="Tu Z."/>
            <person name="Wang J.J."/>
            <person name="Wang S."/>
            <person name="Richards S."/>
            <person name="Song H."/>
            <person name="Zhang L."/>
            <person name="Sodergren E."/>
            <person name="Werner D."/>
            <person name="Stanke M."/>
            <person name="Morgenstern B."/>
            <person name="Solovyev V."/>
            <person name="Kosarev P."/>
            <person name="Brown G."/>
            <person name="Chen H.C."/>
            <person name="Ermolaeva O."/>
            <person name="Hlavina W."/>
            <person name="Kapustin Y."/>
            <person name="Kiryutin B."/>
            <person name="Kitts P."/>
            <person name="Maglott D."/>
            <person name="Pruitt K."/>
            <person name="Sapojnikov V."/>
            <person name="Souvorov A."/>
            <person name="Mackey A.J."/>
            <person name="Waterhouse R.M."/>
            <person name="Wyder S."/>
            <person name="Zdobnov E.M."/>
            <person name="Zdobnov E.M."/>
            <person name="Wyder S."/>
            <person name="Kriventseva E.V."/>
            <person name="Kadowaki T."/>
            <person name="Bork P."/>
            <person name="Aranda M."/>
            <person name="Bao R."/>
            <person name="Beermann A."/>
            <person name="Berns N."/>
            <person name="Bolognesi R."/>
            <person name="Bonneton F."/>
            <person name="Bopp D."/>
            <person name="Brown S.J."/>
            <person name="Bucher G."/>
            <person name="Butts T."/>
            <person name="Chaumot A."/>
            <person name="Denell R.E."/>
            <person name="Ferrier D.E."/>
            <person name="Friedrich M."/>
            <person name="Gordon C.M."/>
            <person name="Jindra M."/>
            <person name="Klingler M."/>
            <person name="Lan Q."/>
            <person name="Lattorff H.M."/>
            <person name="Laudet V."/>
            <person name="von Levetsow C."/>
            <person name="Liu Z."/>
            <person name="Lutz R."/>
            <person name="Lynch J.A."/>
            <person name="da Fonseca R.N."/>
            <person name="Posnien N."/>
            <person name="Reuter R."/>
            <person name="Roth S."/>
            <person name="Savard J."/>
            <person name="Schinko J.B."/>
            <person name="Schmitt C."/>
            <person name="Schoppmeier M."/>
            <person name="Schroder R."/>
            <person name="Shippy T.D."/>
            <person name="Simonnet F."/>
            <person name="Marques-Souza H."/>
            <person name="Tautz D."/>
            <person name="Tomoyasu Y."/>
            <person name="Trauner J."/>
            <person name="Van der Zee M."/>
            <person name="Vervoort M."/>
            <person name="Wittkopp N."/>
            <person name="Wimmer E.A."/>
            <person name="Yang X."/>
            <person name="Jones A.K."/>
            <person name="Sattelle D.B."/>
            <person name="Ebert P.R."/>
            <person name="Nelson D."/>
            <person name="Scott J.G."/>
            <person name="Beeman R.W."/>
            <person name="Muthukrishnan S."/>
            <person name="Kramer K.J."/>
            <person name="Arakane Y."/>
            <person name="Beeman R.W."/>
            <person name="Zhu Q."/>
            <person name="Hogenkamp D."/>
            <person name="Dixit R."/>
            <person name="Oppert B."/>
            <person name="Jiang H."/>
            <person name="Zou Z."/>
            <person name="Marshall J."/>
            <person name="Elpidina E."/>
            <person name="Vinokurov K."/>
            <person name="Oppert C."/>
            <person name="Zou Z."/>
            <person name="Evans J."/>
            <person name="Lu Z."/>
            <person name="Zhao P."/>
            <person name="Sumathipala N."/>
            <person name="Altincicek B."/>
            <person name="Vilcinskas A."/>
            <person name="Williams M."/>
            <person name="Hultmark D."/>
            <person name="Hetru C."/>
            <person name="Jiang H."/>
            <person name="Grimmelikhuijzen C.J."/>
            <person name="Hauser F."/>
            <person name="Cazzamali G."/>
            <person name="Williamson M."/>
            <person name="Park Y."/>
            <person name="Li B."/>
            <person name="Tanaka Y."/>
            <person name="Predel R."/>
            <person name="Neupert S."/>
            <person name="Schachtner J."/>
            <person name="Verleyen P."/>
            <person name="Raible F."/>
            <person name="Bork P."/>
            <person name="Friedrich M."/>
            <person name="Walden K.K."/>
            <person name="Robertson H.M."/>
            <person name="Angeli S."/>
            <person name="Foret S."/>
            <person name="Bucher G."/>
            <person name="Schuetz S."/>
            <person name="Maleszka R."/>
            <person name="Wimmer E.A."/>
            <person name="Beeman R.W."/>
            <person name="Lorenzen M."/>
            <person name="Tomoyasu Y."/>
            <person name="Miller S.C."/>
            <person name="Grossmann D."/>
            <person name="Bucher G."/>
        </authorList>
    </citation>
    <scope>NUCLEOTIDE SEQUENCE [LARGE SCALE GENOMIC DNA]</scope>
    <source>
        <strain evidence="9 10">Georgia GA2</strain>
    </source>
</reference>
<keyword evidence="6 7" id="KW-0472">Membrane</keyword>
<name>A0A139WHJ6_TRICA</name>
<dbReference type="PROSITE" id="PS50929">
    <property type="entry name" value="ABC_TM1F"/>
    <property type="match status" value="1"/>
</dbReference>
<feature type="transmembrane region" description="Helical" evidence="7">
    <location>
        <begin position="71"/>
        <end position="97"/>
    </location>
</feature>
<dbReference type="InterPro" id="IPR011527">
    <property type="entry name" value="ABC1_TM_dom"/>
</dbReference>
<protein>
    <submittedName>
        <fullName evidence="9">Putative multidrug resistance-associated protein lethal(2)03659-like Protein</fullName>
    </submittedName>
</protein>
<dbReference type="PANTHER" id="PTHR24223">
    <property type="entry name" value="ATP-BINDING CASSETTE SUB-FAMILY C"/>
    <property type="match status" value="1"/>
</dbReference>
<dbReference type="AlphaFoldDB" id="A0A139WHJ6"/>
<evidence type="ECO:0000313" key="10">
    <source>
        <dbReference type="Proteomes" id="UP000007266"/>
    </source>
</evidence>
<evidence type="ECO:0000256" key="1">
    <source>
        <dbReference type="ARBA" id="ARBA00022448"/>
    </source>
</evidence>
<keyword evidence="1" id="KW-0813">Transport</keyword>
<keyword evidence="4" id="KW-0067">ATP-binding</keyword>
<dbReference type="InterPro" id="IPR050173">
    <property type="entry name" value="ABC_transporter_C-like"/>
</dbReference>
<feature type="domain" description="ABC transmembrane type-1" evidence="8">
    <location>
        <begin position="22"/>
        <end position="308"/>
    </location>
</feature>
<dbReference type="GO" id="GO:0005524">
    <property type="term" value="F:ATP binding"/>
    <property type="evidence" value="ECO:0007669"/>
    <property type="project" value="UniProtKB-KW"/>
</dbReference>
<dbReference type="PANTHER" id="PTHR24223:SF448">
    <property type="entry name" value="FI20146P1-RELATED"/>
    <property type="match status" value="1"/>
</dbReference>
<dbReference type="InterPro" id="IPR036640">
    <property type="entry name" value="ABC1_TM_sf"/>
</dbReference>
<evidence type="ECO:0000256" key="6">
    <source>
        <dbReference type="ARBA" id="ARBA00023136"/>
    </source>
</evidence>
<proteinExistence type="predicted"/>
<dbReference type="Proteomes" id="UP000007266">
    <property type="component" value="Linkage group 5"/>
</dbReference>
<dbReference type="Pfam" id="PF00664">
    <property type="entry name" value="ABC_membrane"/>
    <property type="match status" value="1"/>
</dbReference>
<evidence type="ECO:0000256" key="2">
    <source>
        <dbReference type="ARBA" id="ARBA00022692"/>
    </source>
</evidence>
<dbReference type="Pfam" id="PF00005">
    <property type="entry name" value="ABC_tran"/>
    <property type="match status" value="1"/>
</dbReference>
<dbReference type="Gene3D" id="3.40.50.300">
    <property type="entry name" value="P-loop containing nucleotide triphosphate hydrolases"/>
    <property type="match status" value="1"/>
</dbReference>
<dbReference type="GO" id="GO:0016887">
    <property type="term" value="F:ATP hydrolysis activity"/>
    <property type="evidence" value="ECO:0007669"/>
    <property type="project" value="InterPro"/>
</dbReference>
<evidence type="ECO:0000259" key="8">
    <source>
        <dbReference type="PROSITE" id="PS50929"/>
    </source>
</evidence>
<feature type="transmembrane region" description="Helical" evidence="7">
    <location>
        <begin position="172"/>
        <end position="191"/>
    </location>
</feature>
<keyword evidence="3" id="KW-0547">Nucleotide-binding</keyword>
<evidence type="ECO:0000256" key="7">
    <source>
        <dbReference type="SAM" id="Phobius"/>
    </source>
</evidence>
<sequence length="426" mass="48246">MFLRDILLQGTALFVMEVPVRLSQPIFLGLLLRYFNPENEKSVEVPDSPTYMMRIFKYWRHDQSPIQLGEAYFFASGIIFCSLVNVAMIHPCMMAVMHIGMKMRVACCSLIYRKTLRLDLVSLAGPTVGNVVNLMSNDVNRFDLSVLYFHYLWIAPLQMIFFLLIMYKEIEVAAVVGISAILCVIPLQAWFGNRTSRFRLKTGARTDERVRQMNEIIQGMQVIKMYTWEYAFAQQIHELRSLEIQVLKQTSYIRGAILSFIMFTTRLAVFLTVVAIVLRKRTITAERVFVIASFYQILRQTMTLFFPYAIAQIAETNVAITRIKKFLLNDETKVGAITTNHKLRKTSSDSGDSPKVSLTHVSAKIEDEVCLHNVSLTIEGSQLTAVIGKVGSGKSSLLNAILGELEPCLGKVQVKGVGPPEYFIRA</sequence>
<dbReference type="InterPro" id="IPR027417">
    <property type="entry name" value="P-loop_NTPase"/>
</dbReference>
<keyword evidence="5 7" id="KW-1133">Transmembrane helix</keyword>